<accession>A0A846LWS2</accession>
<dbReference type="GO" id="GO:0015297">
    <property type="term" value="F:antiporter activity"/>
    <property type="evidence" value="ECO:0007669"/>
    <property type="project" value="InterPro"/>
</dbReference>
<evidence type="ECO:0000256" key="5">
    <source>
        <dbReference type="ARBA" id="ARBA00022989"/>
    </source>
</evidence>
<gene>
    <name evidence="11" type="ORF">FB380_004456</name>
    <name evidence="10" type="ORF">GCM10011589_43550</name>
</gene>
<evidence type="ECO:0000313" key="13">
    <source>
        <dbReference type="Proteomes" id="UP000648663"/>
    </source>
</evidence>
<feature type="transmembrane region" description="Helical" evidence="7">
    <location>
        <begin position="55"/>
        <end position="74"/>
    </location>
</feature>
<dbReference type="Gene3D" id="1.20.1530.20">
    <property type="match status" value="1"/>
</dbReference>
<dbReference type="Proteomes" id="UP000552836">
    <property type="component" value="Unassembled WGS sequence"/>
</dbReference>
<feature type="transmembrane region" description="Helical" evidence="7">
    <location>
        <begin position="182"/>
        <end position="204"/>
    </location>
</feature>
<dbReference type="Gene3D" id="3.40.50.720">
    <property type="entry name" value="NAD(P)-binding Rossmann-like Domain"/>
    <property type="match status" value="1"/>
</dbReference>
<evidence type="ECO:0000313" key="12">
    <source>
        <dbReference type="Proteomes" id="UP000552836"/>
    </source>
</evidence>
<dbReference type="EMBL" id="BMMI01000010">
    <property type="protein sequence ID" value="GGL82400.1"/>
    <property type="molecule type" value="Genomic_DNA"/>
</dbReference>
<dbReference type="SUPFAM" id="SSF51735">
    <property type="entry name" value="NAD(P)-binding Rossmann-fold domains"/>
    <property type="match status" value="1"/>
</dbReference>
<keyword evidence="4 7" id="KW-0812">Transmembrane</keyword>
<feature type="transmembrane region" description="Helical" evidence="7">
    <location>
        <begin position="31"/>
        <end position="49"/>
    </location>
</feature>
<dbReference type="Pfam" id="PF00999">
    <property type="entry name" value="Na_H_Exchanger"/>
    <property type="match status" value="1"/>
</dbReference>
<dbReference type="AlphaFoldDB" id="A0A846LWS2"/>
<dbReference type="PANTHER" id="PTHR42751:SF3">
    <property type="entry name" value="SODIUM_GLUTAMATE SYMPORTER"/>
    <property type="match status" value="1"/>
</dbReference>
<reference evidence="13" key="2">
    <citation type="journal article" date="2019" name="Int. J. Syst. Evol. Microbiol.">
        <title>The Global Catalogue of Microorganisms (GCM) 10K type strain sequencing project: providing services to taxonomists for standard genome sequencing and annotation.</title>
        <authorList>
            <consortium name="The Broad Institute Genomics Platform"/>
            <consortium name="The Broad Institute Genome Sequencing Center for Infectious Disease"/>
            <person name="Wu L."/>
            <person name="Ma J."/>
        </authorList>
    </citation>
    <scope>NUCLEOTIDE SEQUENCE [LARGE SCALE GENOMIC DNA]</scope>
    <source>
        <strain evidence="13">CGMCC 4.5581</strain>
    </source>
</reference>
<reference evidence="10" key="4">
    <citation type="submission" date="2024-05" db="EMBL/GenBank/DDBJ databases">
        <authorList>
            <person name="Sun Q."/>
            <person name="Zhou Y."/>
        </authorList>
    </citation>
    <scope>NUCLEOTIDE SEQUENCE</scope>
    <source>
        <strain evidence="10">CGMCC 4.5581</strain>
    </source>
</reference>
<dbReference type="InterPro" id="IPR038770">
    <property type="entry name" value="Na+/solute_symporter_sf"/>
</dbReference>
<feature type="domain" description="RCK N-terminal" evidence="9">
    <location>
        <begin position="412"/>
        <end position="527"/>
    </location>
</feature>
<sequence>MFEQEFQVIAALLAVAAVVAAAAVKLCQPLIISFIAVGILVGPVGLGWVQGNDQVALLAELGIALLLFLVGLKLDPHLIRTTGPVAVATGLGQVAFTSIVGFGLGLMLGLSPVEAIYVAVALTFSSTIIIVKLLSDKREIDQLHGRIAVGFLIVQDIVVVLVMILLTAVGAAGQGDDLVADLALALAKGALFVGGVLLAMRYLLRPALGWMARSKELLVLFALAWGIALAGLGDRLGFSIEVGAFLSGISLAATPYREAIGSRLISLRDFLLLFFFIDLGSWLDFSDAASQLVAATVLSLFVLIGNPLIVLVIMGLMGYRKRTSFLAGLTVAQISEFSLVLAALGLSLGHIAADTVGLITAVGIVTIALSTYMILYSAPLFARLAPLLSVFERTRPRHADDEGGAAGSTVDIIVVGAGRYGSRLVRHVLDRDVGVLVVDTDPQALEKIREEGAQTLYGDAEEPELIDALPLHGTSWVVSTVPDRSVNLGLLNGLEQADYTGAIALTAHNDHDAERLEAAGVDVVLRPFHAAADSGAAVLLDRVTPRAGRDGTETA</sequence>
<feature type="transmembrane region" description="Helical" evidence="7">
    <location>
        <begin position="289"/>
        <end position="313"/>
    </location>
</feature>
<dbReference type="Pfam" id="PF02254">
    <property type="entry name" value="TrkA_N"/>
    <property type="match status" value="1"/>
</dbReference>
<proteinExistence type="inferred from homology"/>
<keyword evidence="6 7" id="KW-0472">Membrane</keyword>
<feature type="transmembrane region" description="Helical" evidence="7">
    <location>
        <begin position="6"/>
        <end position="24"/>
    </location>
</feature>
<feature type="transmembrane region" description="Helical" evidence="7">
    <location>
        <begin position="147"/>
        <end position="170"/>
    </location>
</feature>
<evidence type="ECO:0000256" key="6">
    <source>
        <dbReference type="ARBA" id="ARBA00023136"/>
    </source>
</evidence>
<dbReference type="InterPro" id="IPR006153">
    <property type="entry name" value="Cation/H_exchanger_TM"/>
</dbReference>
<dbReference type="EMBL" id="JAAMPA010000003">
    <property type="protein sequence ID" value="NIH69958.1"/>
    <property type="molecule type" value="Genomic_DNA"/>
</dbReference>
<reference evidence="11 12" key="3">
    <citation type="submission" date="2020-02" db="EMBL/GenBank/DDBJ databases">
        <title>Sequencing the genomes of 1000 actinobacteria strains.</title>
        <authorList>
            <person name="Klenk H.-P."/>
        </authorList>
    </citation>
    <scope>NUCLEOTIDE SEQUENCE [LARGE SCALE GENOMIC DNA]</scope>
    <source>
        <strain evidence="11 12">DSM 45201</strain>
    </source>
</reference>
<dbReference type="GO" id="GO:0016020">
    <property type="term" value="C:membrane"/>
    <property type="evidence" value="ECO:0007669"/>
    <property type="project" value="UniProtKB-SubCell"/>
</dbReference>
<comment type="subcellular location">
    <subcellularLocation>
        <location evidence="1">Membrane</location>
        <topology evidence="1">Multi-pass membrane protein</topology>
    </subcellularLocation>
</comment>
<keyword evidence="13" id="KW-1185">Reference proteome</keyword>
<evidence type="ECO:0000256" key="3">
    <source>
        <dbReference type="ARBA" id="ARBA00022448"/>
    </source>
</evidence>
<dbReference type="RefSeq" id="WP_166757500.1">
    <property type="nucleotide sequence ID" value="NZ_BAABJU010000002.1"/>
</dbReference>
<keyword evidence="5 7" id="KW-1133">Transmembrane helix</keyword>
<feature type="transmembrane region" description="Helical" evidence="7">
    <location>
        <begin position="86"/>
        <end position="109"/>
    </location>
</feature>
<reference evidence="10" key="1">
    <citation type="journal article" date="2014" name="Int. J. Syst. Evol. Microbiol.">
        <title>Complete genome of a new Firmicutes species belonging to the dominant human colonic microbiota ('Ruminococcus bicirculans') reveals two chromosomes and a selective capacity to utilize plant glucans.</title>
        <authorList>
            <consortium name="NISC Comparative Sequencing Program"/>
            <person name="Wegmann U."/>
            <person name="Louis P."/>
            <person name="Goesmann A."/>
            <person name="Henrissat B."/>
            <person name="Duncan S.H."/>
            <person name="Flint H.J."/>
        </authorList>
    </citation>
    <scope>NUCLEOTIDE SEQUENCE</scope>
    <source>
        <strain evidence="10">CGMCC 4.5581</strain>
    </source>
</reference>
<comment type="caution">
    <text evidence="11">The sequence shown here is derived from an EMBL/GenBank/DDBJ whole genome shotgun (WGS) entry which is preliminary data.</text>
</comment>
<dbReference type="GO" id="GO:0006813">
    <property type="term" value="P:potassium ion transport"/>
    <property type="evidence" value="ECO:0007669"/>
    <property type="project" value="InterPro"/>
</dbReference>
<name>A0A846LWS2_9ACTN</name>
<dbReference type="GO" id="GO:1902600">
    <property type="term" value="P:proton transmembrane transport"/>
    <property type="evidence" value="ECO:0007669"/>
    <property type="project" value="InterPro"/>
</dbReference>
<dbReference type="PANTHER" id="PTHR42751">
    <property type="entry name" value="SODIUM/HYDROGEN EXCHANGER FAMILY/TRKA DOMAIN PROTEIN"/>
    <property type="match status" value="1"/>
</dbReference>
<feature type="transmembrane region" description="Helical" evidence="7">
    <location>
        <begin position="325"/>
        <end position="349"/>
    </location>
</feature>
<dbReference type="Proteomes" id="UP000648663">
    <property type="component" value="Unassembled WGS sequence"/>
</dbReference>
<feature type="transmembrane region" description="Helical" evidence="7">
    <location>
        <begin position="355"/>
        <end position="375"/>
    </location>
</feature>
<dbReference type="InterPro" id="IPR036291">
    <property type="entry name" value="NAD(P)-bd_dom_sf"/>
</dbReference>
<feature type="transmembrane region" description="Helical" evidence="7">
    <location>
        <begin position="216"/>
        <end position="232"/>
    </location>
</feature>
<evidence type="ECO:0000256" key="4">
    <source>
        <dbReference type="ARBA" id="ARBA00022692"/>
    </source>
</evidence>
<evidence type="ECO:0000256" key="2">
    <source>
        <dbReference type="ARBA" id="ARBA00005551"/>
    </source>
</evidence>
<feature type="domain" description="Cation/H+ exchanger transmembrane" evidence="8">
    <location>
        <begin position="16"/>
        <end position="370"/>
    </location>
</feature>
<evidence type="ECO:0000313" key="10">
    <source>
        <dbReference type="EMBL" id="GGL82400.1"/>
    </source>
</evidence>
<evidence type="ECO:0000313" key="11">
    <source>
        <dbReference type="EMBL" id="NIH69958.1"/>
    </source>
</evidence>
<keyword evidence="3" id="KW-0813">Transport</keyword>
<feature type="transmembrane region" description="Helical" evidence="7">
    <location>
        <begin position="115"/>
        <end position="135"/>
    </location>
</feature>
<organism evidence="11 12">
    <name type="scientific">Modestobacter marinus</name>
    <dbReference type="NCBI Taxonomy" id="477641"/>
    <lineage>
        <taxon>Bacteria</taxon>
        <taxon>Bacillati</taxon>
        <taxon>Actinomycetota</taxon>
        <taxon>Actinomycetes</taxon>
        <taxon>Geodermatophilales</taxon>
        <taxon>Geodermatophilaceae</taxon>
        <taxon>Modestobacter</taxon>
    </lineage>
</organism>
<evidence type="ECO:0000256" key="1">
    <source>
        <dbReference type="ARBA" id="ARBA00004141"/>
    </source>
</evidence>
<evidence type="ECO:0000256" key="7">
    <source>
        <dbReference type="SAM" id="Phobius"/>
    </source>
</evidence>
<comment type="similarity">
    <text evidence="2">Belongs to the monovalent cation:proton antiporter 2 (CPA2) transporter (TC 2.A.37) family.</text>
</comment>
<evidence type="ECO:0000259" key="8">
    <source>
        <dbReference type="Pfam" id="PF00999"/>
    </source>
</evidence>
<dbReference type="InterPro" id="IPR003148">
    <property type="entry name" value="RCK_N"/>
</dbReference>
<protein>
    <submittedName>
        <fullName evidence="11">Kef-type K+ transport system membrane component KefB</fullName>
    </submittedName>
    <submittedName>
        <fullName evidence="10">Potassium efflux system protein</fullName>
    </submittedName>
</protein>
<evidence type="ECO:0000259" key="9">
    <source>
        <dbReference type="Pfam" id="PF02254"/>
    </source>
</evidence>